<evidence type="ECO:0000256" key="3">
    <source>
        <dbReference type="RuleBase" id="RU363018"/>
    </source>
</evidence>
<reference evidence="5" key="1">
    <citation type="submission" date="2021-02" db="EMBL/GenBank/DDBJ databases">
        <title>First Annotated Genome of the Yellow-green Alga Tribonema minus.</title>
        <authorList>
            <person name="Mahan K.M."/>
        </authorList>
    </citation>
    <scope>NUCLEOTIDE SEQUENCE</scope>
    <source>
        <strain evidence="5">UTEX B ZZ1240</strain>
    </source>
</reference>
<dbReference type="FunFam" id="3.40.1180.10:FF:000001">
    <property type="entry name" value="(2E,6E)-farnesyl-diphosphate-specific ditrans,polycis-undecaprenyl-diphosphate synthase"/>
    <property type="match status" value="1"/>
</dbReference>
<comment type="caution">
    <text evidence="5">The sequence shown here is derived from an EMBL/GenBank/DDBJ whole genome shotgun (WGS) entry which is preliminary data.</text>
</comment>
<protein>
    <recommendedName>
        <fullName evidence="3">Alkyl transferase</fullName>
        <ecNumber evidence="3">2.5.1.-</ecNumber>
    </recommendedName>
</protein>
<name>A0A835ZI19_9STRA</name>
<comment type="similarity">
    <text evidence="3">Belongs to the UPP synthase family.</text>
</comment>
<gene>
    <name evidence="5" type="ORF">JKP88DRAFT_351864</name>
</gene>
<dbReference type="Gene3D" id="3.40.1180.10">
    <property type="entry name" value="Decaprenyl diphosphate synthase-like"/>
    <property type="match status" value="1"/>
</dbReference>
<dbReference type="EC" id="2.5.1.-" evidence="3"/>
<accession>A0A835ZI19</accession>
<dbReference type="InterPro" id="IPR001441">
    <property type="entry name" value="UPP_synth-like"/>
</dbReference>
<dbReference type="EMBL" id="JAFCMP010000004">
    <property type="protein sequence ID" value="KAG5192562.1"/>
    <property type="molecule type" value="Genomic_DNA"/>
</dbReference>
<evidence type="ECO:0000313" key="5">
    <source>
        <dbReference type="EMBL" id="KAG5192562.1"/>
    </source>
</evidence>
<dbReference type="InterPro" id="IPR018520">
    <property type="entry name" value="UPP_synth-like_CS"/>
</dbReference>
<dbReference type="OrthoDB" id="4173905at2759"/>
<evidence type="ECO:0000256" key="1">
    <source>
        <dbReference type="ARBA" id="ARBA00001946"/>
    </source>
</evidence>
<dbReference type="PANTHER" id="PTHR10291">
    <property type="entry name" value="DEHYDRODOLICHYL DIPHOSPHATE SYNTHASE FAMILY MEMBER"/>
    <property type="match status" value="1"/>
</dbReference>
<keyword evidence="6" id="KW-1185">Reference proteome</keyword>
<dbReference type="AlphaFoldDB" id="A0A835ZI19"/>
<dbReference type="HAMAP" id="MF_01139">
    <property type="entry name" value="ISPT"/>
    <property type="match status" value="1"/>
</dbReference>
<sequence length="281" mass="31040">MVQQLPERSATSQESTWSPHHHQHHDAKGGLRRVPKHVAFVLDGNGRWATRRGLPRTAGHIEGAKRALEVIELCRELGVQYVTLFTFSTENWKRPAAEVASLMALLEHNIEANRRAMRQNGIRLVLIGQKERLSTGLQCLVEEVQRETSVADAQQSGDQMTVCLAVSYGGRDEIARAAKAVALAVAEGRLSADDVTEEVLQGYLSTTQAGVPDPDLIIRTSGEHRISNFLLWQAAYSELYVSAKAWPDFKAADLVEAFQDFGTRQRRFGGVAANSPSQSQQ</sequence>
<comment type="cofactor">
    <cofactor evidence="1">
        <name>Mg(2+)</name>
        <dbReference type="ChEBI" id="CHEBI:18420"/>
    </cofactor>
</comment>
<evidence type="ECO:0000313" key="6">
    <source>
        <dbReference type="Proteomes" id="UP000664859"/>
    </source>
</evidence>
<feature type="region of interest" description="Disordered" evidence="4">
    <location>
        <begin position="1"/>
        <end position="31"/>
    </location>
</feature>
<evidence type="ECO:0000256" key="4">
    <source>
        <dbReference type="SAM" id="MobiDB-lite"/>
    </source>
</evidence>
<dbReference type="GO" id="GO:0016094">
    <property type="term" value="P:polyprenol biosynthetic process"/>
    <property type="evidence" value="ECO:0007669"/>
    <property type="project" value="TreeGrafter"/>
</dbReference>
<dbReference type="InterPro" id="IPR036424">
    <property type="entry name" value="UPP_synth-like_sf"/>
</dbReference>
<dbReference type="PANTHER" id="PTHR10291:SF0">
    <property type="entry name" value="DEHYDRODOLICHYL DIPHOSPHATE SYNTHASE 2"/>
    <property type="match status" value="1"/>
</dbReference>
<dbReference type="SUPFAM" id="SSF64005">
    <property type="entry name" value="Undecaprenyl diphosphate synthase"/>
    <property type="match status" value="1"/>
</dbReference>
<organism evidence="5 6">
    <name type="scientific">Tribonema minus</name>
    <dbReference type="NCBI Taxonomy" id="303371"/>
    <lineage>
        <taxon>Eukaryota</taxon>
        <taxon>Sar</taxon>
        <taxon>Stramenopiles</taxon>
        <taxon>Ochrophyta</taxon>
        <taxon>PX clade</taxon>
        <taxon>Xanthophyceae</taxon>
        <taxon>Tribonematales</taxon>
        <taxon>Tribonemataceae</taxon>
        <taxon>Tribonema</taxon>
    </lineage>
</organism>
<dbReference type="NCBIfam" id="TIGR00055">
    <property type="entry name" value="uppS"/>
    <property type="match status" value="1"/>
</dbReference>
<dbReference type="CDD" id="cd00475">
    <property type="entry name" value="Cis_IPPS"/>
    <property type="match status" value="1"/>
</dbReference>
<feature type="compositionally biased region" description="Basic residues" evidence="4">
    <location>
        <begin position="19"/>
        <end position="31"/>
    </location>
</feature>
<dbReference type="PROSITE" id="PS01066">
    <property type="entry name" value="UPP_SYNTHASE"/>
    <property type="match status" value="1"/>
</dbReference>
<dbReference type="GO" id="GO:0045547">
    <property type="term" value="F:ditrans,polycis-polyprenyl diphosphate synthase [(2E,6E)-farnesyl diphosphate specific] activity"/>
    <property type="evidence" value="ECO:0007669"/>
    <property type="project" value="TreeGrafter"/>
</dbReference>
<feature type="compositionally biased region" description="Polar residues" evidence="4">
    <location>
        <begin position="9"/>
        <end position="18"/>
    </location>
</feature>
<dbReference type="Proteomes" id="UP000664859">
    <property type="component" value="Unassembled WGS sequence"/>
</dbReference>
<dbReference type="Pfam" id="PF01255">
    <property type="entry name" value="Prenyltransf"/>
    <property type="match status" value="1"/>
</dbReference>
<evidence type="ECO:0000256" key="2">
    <source>
        <dbReference type="ARBA" id="ARBA00022679"/>
    </source>
</evidence>
<proteinExistence type="inferred from homology"/>
<keyword evidence="2 3" id="KW-0808">Transferase</keyword>